<dbReference type="Pfam" id="PF00583">
    <property type="entry name" value="Acetyltransf_1"/>
    <property type="match status" value="1"/>
</dbReference>
<feature type="domain" description="N-acetyltransferase" evidence="1">
    <location>
        <begin position="111"/>
        <end position="252"/>
    </location>
</feature>
<dbReference type="InterPro" id="IPR000182">
    <property type="entry name" value="GNAT_dom"/>
</dbReference>
<dbReference type="PROSITE" id="PS51186">
    <property type="entry name" value="GNAT"/>
    <property type="match status" value="1"/>
</dbReference>
<dbReference type="InterPro" id="IPR016181">
    <property type="entry name" value="Acyl_CoA_acyltransferase"/>
</dbReference>
<dbReference type="PANTHER" id="PTHR42791">
    <property type="entry name" value="GNAT FAMILY ACETYLTRANSFERASE"/>
    <property type="match status" value="1"/>
</dbReference>
<dbReference type="InterPro" id="IPR052523">
    <property type="entry name" value="Trichothecene_AcTrans"/>
</dbReference>
<dbReference type="PANTHER" id="PTHR42791:SF14">
    <property type="entry name" value="N-ACETYLTRANSFERASE DOMAIN-CONTAINING PROTEIN"/>
    <property type="match status" value="1"/>
</dbReference>
<proteinExistence type="predicted"/>
<protein>
    <recommendedName>
        <fullName evidence="1">N-acetyltransferase domain-containing protein</fullName>
    </recommendedName>
</protein>
<accession>A0ABR4H5X5</accession>
<organism evidence="2 3">
    <name type="scientific">Aspergillus granulosus</name>
    <dbReference type="NCBI Taxonomy" id="176169"/>
    <lineage>
        <taxon>Eukaryota</taxon>
        <taxon>Fungi</taxon>
        <taxon>Dikarya</taxon>
        <taxon>Ascomycota</taxon>
        <taxon>Pezizomycotina</taxon>
        <taxon>Eurotiomycetes</taxon>
        <taxon>Eurotiomycetidae</taxon>
        <taxon>Eurotiales</taxon>
        <taxon>Aspergillaceae</taxon>
        <taxon>Aspergillus</taxon>
        <taxon>Aspergillus subgen. Nidulantes</taxon>
    </lineage>
</organism>
<dbReference type="Gene3D" id="3.40.630.30">
    <property type="match status" value="1"/>
</dbReference>
<name>A0ABR4H5X5_9EURO</name>
<evidence type="ECO:0000313" key="3">
    <source>
        <dbReference type="Proteomes" id="UP001610334"/>
    </source>
</evidence>
<comment type="caution">
    <text evidence="2">The sequence shown here is derived from an EMBL/GenBank/DDBJ whole genome shotgun (WGS) entry which is preliminary data.</text>
</comment>
<dbReference type="Proteomes" id="UP001610334">
    <property type="component" value="Unassembled WGS sequence"/>
</dbReference>
<keyword evidence="3" id="KW-1185">Reference proteome</keyword>
<dbReference type="EMBL" id="JBFXLT010000067">
    <property type="protein sequence ID" value="KAL2810735.1"/>
    <property type="molecule type" value="Genomic_DNA"/>
</dbReference>
<sequence length="253" mass="27898">MATTNSEVRVEPITSASDFPRFFDITALTFGHQIGDGIWSAFNPAWDTPSGREAGISRLVSRWSSTTRDRNGSPNTIFLKAVVPRNGRESEGGQGEDIAGVAIWVQASNVAGYGDKPVTDVSHAMDLNTLYPGDLNEQRYLRQVDASLHGRRVEMVNEIAGSDSPAVFVLDLCVVDPAFQRRGIAKKLVEWGLKEAKRRGGLEAVTEASAMGRHVYRQLGFVQEGGEMECRVDEQFQGRPWPSNVFMRTGRPQ</sequence>
<gene>
    <name evidence="2" type="ORF">BJX63DRAFT_422834</name>
</gene>
<evidence type="ECO:0000313" key="2">
    <source>
        <dbReference type="EMBL" id="KAL2810735.1"/>
    </source>
</evidence>
<dbReference type="SUPFAM" id="SSF55729">
    <property type="entry name" value="Acyl-CoA N-acyltransferases (Nat)"/>
    <property type="match status" value="1"/>
</dbReference>
<evidence type="ECO:0000259" key="1">
    <source>
        <dbReference type="PROSITE" id="PS51186"/>
    </source>
</evidence>
<dbReference type="CDD" id="cd04301">
    <property type="entry name" value="NAT_SF"/>
    <property type="match status" value="1"/>
</dbReference>
<reference evidence="2 3" key="1">
    <citation type="submission" date="2024-07" db="EMBL/GenBank/DDBJ databases">
        <title>Section-level genome sequencing and comparative genomics of Aspergillus sections Usti and Cavernicolus.</title>
        <authorList>
            <consortium name="Lawrence Berkeley National Laboratory"/>
            <person name="Nybo J.L."/>
            <person name="Vesth T.C."/>
            <person name="Theobald S."/>
            <person name="Frisvad J.C."/>
            <person name="Larsen T.O."/>
            <person name="Kjaerboelling I."/>
            <person name="Rothschild-Mancinelli K."/>
            <person name="Lyhne E.K."/>
            <person name="Kogle M.E."/>
            <person name="Barry K."/>
            <person name="Clum A."/>
            <person name="Na H."/>
            <person name="Ledsgaard L."/>
            <person name="Lin J."/>
            <person name="Lipzen A."/>
            <person name="Kuo A."/>
            <person name="Riley R."/>
            <person name="Mondo S."/>
            <person name="Labutti K."/>
            <person name="Haridas S."/>
            <person name="Pangalinan J."/>
            <person name="Salamov A.A."/>
            <person name="Simmons B.A."/>
            <person name="Magnuson J.K."/>
            <person name="Chen J."/>
            <person name="Drula E."/>
            <person name="Henrissat B."/>
            <person name="Wiebenga A."/>
            <person name="Lubbers R.J."/>
            <person name="Gomes A.C."/>
            <person name="Makela M.R."/>
            <person name="Stajich J."/>
            <person name="Grigoriev I.V."/>
            <person name="Mortensen U.H."/>
            <person name="De Vries R.P."/>
            <person name="Baker S.E."/>
            <person name="Andersen M.R."/>
        </authorList>
    </citation>
    <scope>NUCLEOTIDE SEQUENCE [LARGE SCALE GENOMIC DNA]</scope>
    <source>
        <strain evidence="2 3">CBS 588.65</strain>
    </source>
</reference>